<dbReference type="EMBL" id="JABSTV010001245">
    <property type="protein sequence ID" value="KAH7983919.1"/>
    <property type="molecule type" value="Genomic_DNA"/>
</dbReference>
<sequence>MLSSSGGYHVADRPYPRGEVVIGGPTVAAGYYLKPELTAESFKDDGQMRWFYTGDIGEFLPKGLLRIIDRKKDLVKLQNGEYVSLGKVETVLKTHPLVDNVCVCGSSLSTFIVALVQPNEAALKQKAKSLSIDENQSLAQLCQNPILHNAVANELTTHCTKSNLAKYEVPLKYKLCKEVWTPEMDLVTAALKIRRIQIQKFYQEDIQNMYLGVSNAVSASNLPTPRPGSRVGSPDGKIGKKDADSEGGAK</sequence>
<proteinExistence type="inferred from homology"/>
<keyword evidence="2" id="KW-0436">Ligase</keyword>
<dbReference type="InterPro" id="IPR042099">
    <property type="entry name" value="ANL_N_sf"/>
</dbReference>
<dbReference type="GO" id="GO:0005886">
    <property type="term" value="C:plasma membrane"/>
    <property type="evidence" value="ECO:0007669"/>
    <property type="project" value="TreeGrafter"/>
</dbReference>
<feature type="region of interest" description="Disordered" evidence="6">
    <location>
        <begin position="221"/>
        <end position="250"/>
    </location>
</feature>
<dbReference type="GO" id="GO:0005783">
    <property type="term" value="C:endoplasmic reticulum"/>
    <property type="evidence" value="ECO:0007669"/>
    <property type="project" value="TreeGrafter"/>
</dbReference>
<keyword evidence="4" id="KW-0067">ATP-binding</keyword>
<dbReference type="SUPFAM" id="SSF56801">
    <property type="entry name" value="Acetyl-CoA synthetase-like"/>
    <property type="match status" value="1"/>
</dbReference>
<keyword evidence="3" id="KW-0547">Nucleotide-binding</keyword>
<dbReference type="GO" id="GO:0005524">
    <property type="term" value="F:ATP binding"/>
    <property type="evidence" value="ECO:0007669"/>
    <property type="project" value="UniProtKB-KW"/>
</dbReference>
<accession>A0A9D4TAJ0</accession>
<evidence type="ECO:0000256" key="6">
    <source>
        <dbReference type="SAM" id="MobiDB-lite"/>
    </source>
</evidence>
<reference evidence="7" key="2">
    <citation type="submission" date="2021-09" db="EMBL/GenBank/DDBJ databases">
        <authorList>
            <person name="Jia N."/>
            <person name="Wang J."/>
            <person name="Shi W."/>
            <person name="Du L."/>
            <person name="Sun Y."/>
            <person name="Zhan W."/>
            <person name="Jiang J."/>
            <person name="Wang Q."/>
            <person name="Zhang B."/>
            <person name="Ji P."/>
            <person name="Sakyi L.B."/>
            <person name="Cui X."/>
            <person name="Yuan T."/>
            <person name="Jiang B."/>
            <person name="Yang W."/>
            <person name="Lam T.T.-Y."/>
            <person name="Chang Q."/>
            <person name="Ding S."/>
            <person name="Wang X."/>
            <person name="Zhu J."/>
            <person name="Ruan X."/>
            <person name="Zhao L."/>
            <person name="Wei J."/>
            <person name="Que T."/>
            <person name="Du C."/>
            <person name="Cheng J."/>
            <person name="Dai P."/>
            <person name="Han X."/>
            <person name="Huang E."/>
            <person name="Gao Y."/>
            <person name="Liu J."/>
            <person name="Shao H."/>
            <person name="Ye R."/>
            <person name="Li L."/>
            <person name="Wei W."/>
            <person name="Wang X."/>
            <person name="Wang C."/>
            <person name="Huo Q."/>
            <person name="Li W."/>
            <person name="Guo W."/>
            <person name="Chen H."/>
            <person name="Chen S."/>
            <person name="Zhou L."/>
            <person name="Zhou L."/>
            <person name="Ni X."/>
            <person name="Tian J."/>
            <person name="Zhou Y."/>
            <person name="Sheng Y."/>
            <person name="Liu T."/>
            <person name="Pan Y."/>
            <person name="Xia L."/>
            <person name="Li J."/>
            <person name="Zhao F."/>
            <person name="Cao W."/>
        </authorList>
    </citation>
    <scope>NUCLEOTIDE SEQUENCE</scope>
    <source>
        <strain evidence="7">Rsan-2018</strain>
        <tissue evidence="7">Larvae</tissue>
    </source>
</reference>
<comment type="catalytic activity">
    <reaction evidence="5">
        <text>a long-chain fatty acid + ATP + CoA = a long-chain fatty acyl-CoA + AMP + diphosphate</text>
        <dbReference type="Rhea" id="RHEA:15421"/>
        <dbReference type="ChEBI" id="CHEBI:30616"/>
        <dbReference type="ChEBI" id="CHEBI:33019"/>
        <dbReference type="ChEBI" id="CHEBI:57287"/>
        <dbReference type="ChEBI" id="CHEBI:57560"/>
        <dbReference type="ChEBI" id="CHEBI:83139"/>
        <dbReference type="ChEBI" id="CHEBI:456215"/>
        <dbReference type="EC" id="6.2.1.3"/>
    </reaction>
    <physiologicalReaction direction="left-to-right" evidence="5">
        <dbReference type="Rhea" id="RHEA:15422"/>
    </physiologicalReaction>
</comment>
<reference evidence="7" key="1">
    <citation type="journal article" date="2020" name="Cell">
        <title>Large-Scale Comparative Analyses of Tick Genomes Elucidate Their Genetic Diversity and Vector Capacities.</title>
        <authorList>
            <consortium name="Tick Genome and Microbiome Consortium (TIGMIC)"/>
            <person name="Jia N."/>
            <person name="Wang J."/>
            <person name="Shi W."/>
            <person name="Du L."/>
            <person name="Sun Y."/>
            <person name="Zhan W."/>
            <person name="Jiang J.F."/>
            <person name="Wang Q."/>
            <person name="Zhang B."/>
            <person name="Ji P."/>
            <person name="Bell-Sakyi L."/>
            <person name="Cui X.M."/>
            <person name="Yuan T.T."/>
            <person name="Jiang B.G."/>
            <person name="Yang W.F."/>
            <person name="Lam T.T."/>
            <person name="Chang Q.C."/>
            <person name="Ding S.J."/>
            <person name="Wang X.J."/>
            <person name="Zhu J.G."/>
            <person name="Ruan X.D."/>
            <person name="Zhao L."/>
            <person name="Wei J.T."/>
            <person name="Ye R.Z."/>
            <person name="Que T.C."/>
            <person name="Du C.H."/>
            <person name="Zhou Y.H."/>
            <person name="Cheng J.X."/>
            <person name="Dai P.F."/>
            <person name="Guo W.B."/>
            <person name="Han X.H."/>
            <person name="Huang E.J."/>
            <person name="Li L.F."/>
            <person name="Wei W."/>
            <person name="Gao Y.C."/>
            <person name="Liu J.Z."/>
            <person name="Shao H.Z."/>
            <person name="Wang X."/>
            <person name="Wang C.C."/>
            <person name="Yang T.C."/>
            <person name="Huo Q.B."/>
            <person name="Li W."/>
            <person name="Chen H.Y."/>
            <person name="Chen S.E."/>
            <person name="Zhou L.G."/>
            <person name="Ni X.B."/>
            <person name="Tian J.H."/>
            <person name="Sheng Y."/>
            <person name="Liu T."/>
            <person name="Pan Y.S."/>
            <person name="Xia L.Y."/>
            <person name="Li J."/>
            <person name="Zhao F."/>
            <person name="Cao W.C."/>
        </authorList>
    </citation>
    <scope>NUCLEOTIDE SEQUENCE</scope>
    <source>
        <strain evidence="7">Rsan-2018</strain>
    </source>
</reference>
<gene>
    <name evidence="7" type="ORF">HPB52_015276</name>
</gene>
<dbReference type="PANTHER" id="PTHR43272">
    <property type="entry name" value="LONG-CHAIN-FATTY-ACID--COA LIGASE"/>
    <property type="match status" value="1"/>
</dbReference>
<evidence type="ECO:0000256" key="2">
    <source>
        <dbReference type="ARBA" id="ARBA00022598"/>
    </source>
</evidence>
<dbReference type="Gene3D" id="3.30.300.30">
    <property type="match status" value="1"/>
</dbReference>
<comment type="caution">
    <text evidence="7">The sequence shown here is derived from an EMBL/GenBank/DDBJ whole genome shotgun (WGS) entry which is preliminary data.</text>
</comment>
<dbReference type="PANTHER" id="PTHR43272:SF83">
    <property type="entry name" value="ACYL-COA SYNTHETASE LONG-CHAIN, ISOFORM J"/>
    <property type="match status" value="1"/>
</dbReference>
<dbReference type="Proteomes" id="UP000821837">
    <property type="component" value="Chromosome 1"/>
</dbReference>
<feature type="compositionally biased region" description="Basic and acidic residues" evidence="6">
    <location>
        <begin position="237"/>
        <end position="250"/>
    </location>
</feature>
<evidence type="ECO:0000313" key="8">
    <source>
        <dbReference type="Proteomes" id="UP000821837"/>
    </source>
</evidence>
<dbReference type="InterPro" id="IPR045851">
    <property type="entry name" value="AMP-bd_C_sf"/>
</dbReference>
<name>A0A9D4TAJ0_RHISA</name>
<dbReference type="Gene3D" id="3.40.50.12780">
    <property type="entry name" value="N-terminal domain of ligase-like"/>
    <property type="match status" value="1"/>
</dbReference>
<dbReference type="GO" id="GO:0030182">
    <property type="term" value="P:neuron differentiation"/>
    <property type="evidence" value="ECO:0007669"/>
    <property type="project" value="TreeGrafter"/>
</dbReference>
<dbReference type="VEuPathDB" id="VectorBase:RSAN_052852"/>
<dbReference type="GO" id="GO:0035336">
    <property type="term" value="P:long-chain fatty-acyl-CoA metabolic process"/>
    <property type="evidence" value="ECO:0007669"/>
    <property type="project" value="TreeGrafter"/>
</dbReference>
<dbReference type="AlphaFoldDB" id="A0A9D4TAJ0"/>
<comment type="similarity">
    <text evidence="1">Belongs to the ATP-dependent AMP-binding enzyme family.</text>
</comment>
<keyword evidence="8" id="KW-1185">Reference proteome</keyword>
<evidence type="ECO:0000256" key="1">
    <source>
        <dbReference type="ARBA" id="ARBA00006432"/>
    </source>
</evidence>
<evidence type="ECO:0000313" key="7">
    <source>
        <dbReference type="EMBL" id="KAH7983919.1"/>
    </source>
</evidence>
<dbReference type="GO" id="GO:0005811">
    <property type="term" value="C:lipid droplet"/>
    <property type="evidence" value="ECO:0007669"/>
    <property type="project" value="TreeGrafter"/>
</dbReference>
<evidence type="ECO:0000256" key="5">
    <source>
        <dbReference type="ARBA" id="ARBA00024484"/>
    </source>
</evidence>
<evidence type="ECO:0000256" key="3">
    <source>
        <dbReference type="ARBA" id="ARBA00022741"/>
    </source>
</evidence>
<evidence type="ECO:0000256" key="4">
    <source>
        <dbReference type="ARBA" id="ARBA00022840"/>
    </source>
</evidence>
<dbReference type="GO" id="GO:0090433">
    <property type="term" value="F:palmitoyl-CoA ligase activity"/>
    <property type="evidence" value="ECO:0007669"/>
    <property type="project" value="TreeGrafter"/>
</dbReference>
<protein>
    <recommendedName>
        <fullName evidence="9">AMP-dependent synthetase/ligase domain-containing protein</fullName>
    </recommendedName>
</protein>
<evidence type="ECO:0008006" key="9">
    <source>
        <dbReference type="Google" id="ProtNLM"/>
    </source>
</evidence>
<organism evidence="7 8">
    <name type="scientific">Rhipicephalus sanguineus</name>
    <name type="common">Brown dog tick</name>
    <name type="synonym">Ixodes sanguineus</name>
    <dbReference type="NCBI Taxonomy" id="34632"/>
    <lineage>
        <taxon>Eukaryota</taxon>
        <taxon>Metazoa</taxon>
        <taxon>Ecdysozoa</taxon>
        <taxon>Arthropoda</taxon>
        <taxon>Chelicerata</taxon>
        <taxon>Arachnida</taxon>
        <taxon>Acari</taxon>
        <taxon>Parasitiformes</taxon>
        <taxon>Ixodida</taxon>
        <taxon>Ixodoidea</taxon>
        <taxon>Ixodidae</taxon>
        <taxon>Rhipicephalinae</taxon>
        <taxon>Rhipicephalus</taxon>
        <taxon>Rhipicephalus</taxon>
    </lineage>
</organism>